<name>A0A6U3X4D4_9STRA</name>
<feature type="region of interest" description="Disordered" evidence="1">
    <location>
        <begin position="1"/>
        <end position="21"/>
    </location>
</feature>
<keyword evidence="2" id="KW-0812">Transmembrane</keyword>
<gene>
    <name evidence="4" type="ORF">DBRI1063_LOCUS19341</name>
</gene>
<dbReference type="SMART" id="SM00271">
    <property type="entry name" value="DnaJ"/>
    <property type="match status" value="1"/>
</dbReference>
<dbReference type="InterPro" id="IPR036869">
    <property type="entry name" value="J_dom_sf"/>
</dbReference>
<feature type="transmembrane region" description="Helical" evidence="2">
    <location>
        <begin position="30"/>
        <end position="55"/>
    </location>
</feature>
<dbReference type="PROSITE" id="PS00636">
    <property type="entry name" value="DNAJ_1"/>
    <property type="match status" value="1"/>
</dbReference>
<dbReference type="EMBL" id="HBGN01029974">
    <property type="protein sequence ID" value="CAD9346377.1"/>
    <property type="molecule type" value="Transcribed_RNA"/>
</dbReference>
<feature type="region of interest" description="Disordered" evidence="1">
    <location>
        <begin position="452"/>
        <end position="471"/>
    </location>
</feature>
<keyword evidence="2" id="KW-1133">Transmembrane helix</keyword>
<sequence>MAEETQDNPNTTNGNNEDEREVKQMGPIGTCFATGITCFACLIGCGIAAAILPLFCCCHATNTIAQKAQGKRYDQVQRKWVVDNLEKEAAGLEKVPKDDDDILKLSKEENGNEEEAVSTSTKKVKETEYYDALGVSPDAEEGKIKRAYYLQARKWHPDKNDSEEAKQKFQEIGEAYQVLSDQKLRAVYDKEGKGGLSGDRTEANMEQLDPTAIFTFLFGNDQFQDYIGRLQVVTQAMVGDPKETGITAAQLREIERRRVVRLAISLVNRIAKFVSGDEEVAKEEWSAKAKELVEVRYGEELLNTVGKVYKLVATQATGSWSDSTDAKIAEHDLKVNAAMEAMEIQQKEEEKSEGGGEGDADQLPKFLKVMWLVTVIDISTTLREVVMKVCLDVSVDSETRKKRAKAIQVLGGIFEETKSMEVDNKKSARHLYQSAAQAAMENHMQKMREAELKAEAKANKKSGASANFDLD</sequence>
<dbReference type="PANTHER" id="PTHR44094">
    <property type="entry name" value="DNAJ HEAT SHOCK N-TERMINAL DOMAIN-CONTAINING PROTEIN"/>
    <property type="match status" value="1"/>
</dbReference>
<keyword evidence="2" id="KW-0472">Membrane</keyword>
<evidence type="ECO:0000313" key="4">
    <source>
        <dbReference type="EMBL" id="CAD9346377.1"/>
    </source>
</evidence>
<dbReference type="PRINTS" id="PR00625">
    <property type="entry name" value="JDOMAIN"/>
</dbReference>
<accession>A0A6U3X4D4</accession>
<dbReference type="InterPro" id="IPR001623">
    <property type="entry name" value="DnaJ_domain"/>
</dbReference>
<dbReference type="Pfam" id="PF14308">
    <property type="entry name" value="DnaJ-X"/>
    <property type="match status" value="2"/>
</dbReference>
<dbReference type="SUPFAM" id="SSF46565">
    <property type="entry name" value="Chaperone J-domain"/>
    <property type="match status" value="1"/>
</dbReference>
<dbReference type="Gene3D" id="1.10.287.110">
    <property type="entry name" value="DnaJ domain"/>
    <property type="match status" value="1"/>
</dbReference>
<feature type="compositionally biased region" description="Low complexity" evidence="1">
    <location>
        <begin position="461"/>
        <end position="471"/>
    </location>
</feature>
<dbReference type="PANTHER" id="PTHR44094:SF8">
    <property type="entry name" value="DNAJ HEAT SHOCK N-TERMINAL DOMAIN-CONTAINING PROTEIN-RELATED"/>
    <property type="match status" value="1"/>
</dbReference>
<dbReference type="AlphaFoldDB" id="A0A6U3X4D4"/>
<organism evidence="4">
    <name type="scientific">Ditylum brightwellii</name>
    <dbReference type="NCBI Taxonomy" id="49249"/>
    <lineage>
        <taxon>Eukaryota</taxon>
        <taxon>Sar</taxon>
        <taxon>Stramenopiles</taxon>
        <taxon>Ochrophyta</taxon>
        <taxon>Bacillariophyta</taxon>
        <taxon>Mediophyceae</taxon>
        <taxon>Lithodesmiophycidae</taxon>
        <taxon>Lithodesmiales</taxon>
        <taxon>Lithodesmiaceae</taxon>
        <taxon>Ditylum</taxon>
    </lineage>
</organism>
<dbReference type="PROSITE" id="PS50076">
    <property type="entry name" value="DNAJ_2"/>
    <property type="match status" value="1"/>
</dbReference>
<dbReference type="InterPro" id="IPR026894">
    <property type="entry name" value="DnaJ_X"/>
</dbReference>
<evidence type="ECO:0000256" key="1">
    <source>
        <dbReference type="SAM" id="MobiDB-lite"/>
    </source>
</evidence>
<proteinExistence type="predicted"/>
<evidence type="ECO:0000259" key="3">
    <source>
        <dbReference type="PROSITE" id="PS50076"/>
    </source>
</evidence>
<dbReference type="CDD" id="cd06257">
    <property type="entry name" value="DnaJ"/>
    <property type="match status" value="1"/>
</dbReference>
<dbReference type="InterPro" id="IPR018253">
    <property type="entry name" value="DnaJ_domain_CS"/>
</dbReference>
<dbReference type="Pfam" id="PF00226">
    <property type="entry name" value="DnaJ"/>
    <property type="match status" value="1"/>
</dbReference>
<protein>
    <recommendedName>
        <fullName evidence="3">J domain-containing protein</fullName>
    </recommendedName>
</protein>
<reference evidence="4" key="1">
    <citation type="submission" date="2021-01" db="EMBL/GenBank/DDBJ databases">
        <authorList>
            <person name="Corre E."/>
            <person name="Pelletier E."/>
            <person name="Niang G."/>
            <person name="Scheremetjew M."/>
            <person name="Finn R."/>
            <person name="Kale V."/>
            <person name="Holt S."/>
            <person name="Cochrane G."/>
            <person name="Meng A."/>
            <person name="Brown T."/>
            <person name="Cohen L."/>
        </authorList>
    </citation>
    <scope>NUCLEOTIDE SEQUENCE</scope>
    <source>
        <strain evidence="4">Pop2</strain>
    </source>
</reference>
<feature type="domain" description="J" evidence="3">
    <location>
        <begin position="128"/>
        <end position="192"/>
    </location>
</feature>
<dbReference type="InterPro" id="IPR052423">
    <property type="entry name" value="EMIR"/>
</dbReference>
<evidence type="ECO:0000256" key="2">
    <source>
        <dbReference type="SAM" id="Phobius"/>
    </source>
</evidence>